<protein>
    <submittedName>
        <fullName evidence="1">Uncharacterized protein</fullName>
    </submittedName>
</protein>
<proteinExistence type="predicted"/>
<gene>
    <name evidence="1" type="ORF">BINO364_LOCUS11223</name>
</gene>
<sequence length="70" mass="7560">MATIVTSEETATSNIDLFIGARETPCEVIPKFVAPPAGTGPPLAPSRSHRNPTTPRLPFKLTCYANFVFL</sequence>
<dbReference type="AlphaFoldDB" id="A0A8J9V5K1"/>
<reference evidence="1" key="1">
    <citation type="submission" date="2021-12" db="EMBL/GenBank/DDBJ databases">
        <authorList>
            <person name="Martin H S."/>
        </authorList>
    </citation>
    <scope>NUCLEOTIDE SEQUENCE</scope>
</reference>
<evidence type="ECO:0000313" key="1">
    <source>
        <dbReference type="EMBL" id="CAH0725657.1"/>
    </source>
</evidence>
<accession>A0A8J9V5K1</accession>
<keyword evidence="2" id="KW-1185">Reference proteome</keyword>
<evidence type="ECO:0000313" key="2">
    <source>
        <dbReference type="Proteomes" id="UP000838878"/>
    </source>
</evidence>
<dbReference type="Proteomes" id="UP000838878">
    <property type="component" value="Chromosome 5"/>
</dbReference>
<name>A0A8J9V5K1_9NEOP</name>
<organism evidence="1 2">
    <name type="scientific">Brenthis ino</name>
    <name type="common">lesser marbled fritillary</name>
    <dbReference type="NCBI Taxonomy" id="405034"/>
    <lineage>
        <taxon>Eukaryota</taxon>
        <taxon>Metazoa</taxon>
        <taxon>Ecdysozoa</taxon>
        <taxon>Arthropoda</taxon>
        <taxon>Hexapoda</taxon>
        <taxon>Insecta</taxon>
        <taxon>Pterygota</taxon>
        <taxon>Neoptera</taxon>
        <taxon>Endopterygota</taxon>
        <taxon>Lepidoptera</taxon>
        <taxon>Glossata</taxon>
        <taxon>Ditrysia</taxon>
        <taxon>Papilionoidea</taxon>
        <taxon>Nymphalidae</taxon>
        <taxon>Heliconiinae</taxon>
        <taxon>Argynnini</taxon>
        <taxon>Brenthis</taxon>
    </lineage>
</organism>
<dbReference type="EMBL" id="OV170225">
    <property type="protein sequence ID" value="CAH0725657.1"/>
    <property type="molecule type" value="Genomic_DNA"/>
</dbReference>
<feature type="non-terminal residue" evidence="1">
    <location>
        <position position="70"/>
    </location>
</feature>